<evidence type="ECO:0000313" key="1">
    <source>
        <dbReference type="EMBL" id="PFH53221.1"/>
    </source>
</evidence>
<dbReference type="AlphaFoldDB" id="A0A2A9NXP2"/>
<sequence>MPFCTGSDASQPSPLKASMRIMEKKTWIRSILARGSQSRKNQNLMAARSDLVGFVLGHDGFVPAGCKCGFSPVVELTQDEWQFHRAIIRCFLRDTRDEAVRLFDHYACSIMKGGLRAHRTDECYLGGIYQYLFGSYAVRAPLKNVLNDTLSSYIVPRIEHSSISSDTLNNNAVKVCINEAIHDKLMQHHGCPISDPSFLTFLVSLSSGIFVTSESTYLLNMR</sequence>
<protein>
    <submittedName>
        <fullName evidence="1">Uncharacterized protein</fullName>
    </submittedName>
</protein>
<dbReference type="Proteomes" id="UP000242287">
    <property type="component" value="Unassembled WGS sequence"/>
</dbReference>
<proteinExistence type="predicted"/>
<reference evidence="1 2" key="1">
    <citation type="submission" date="2014-02" db="EMBL/GenBank/DDBJ databases">
        <title>Transposable element dynamics among asymbiotic and ectomycorrhizal Amanita fungi.</title>
        <authorList>
            <consortium name="DOE Joint Genome Institute"/>
            <person name="Hess J."/>
            <person name="Skrede I."/>
            <person name="Wolfe B."/>
            <person name="LaButti K."/>
            <person name="Ohm R.A."/>
            <person name="Grigoriev I.V."/>
            <person name="Pringle A."/>
        </authorList>
    </citation>
    <scope>NUCLEOTIDE SEQUENCE [LARGE SCALE GENOMIC DNA]</scope>
    <source>
        <strain evidence="1 2">SKay4041</strain>
    </source>
</reference>
<accession>A0A2A9NXP2</accession>
<evidence type="ECO:0000313" key="2">
    <source>
        <dbReference type="Proteomes" id="UP000242287"/>
    </source>
</evidence>
<gene>
    <name evidence="1" type="ORF">AMATHDRAFT_45507</name>
</gene>
<dbReference type="EMBL" id="KZ301974">
    <property type="protein sequence ID" value="PFH53221.1"/>
    <property type="molecule type" value="Genomic_DNA"/>
</dbReference>
<keyword evidence="2" id="KW-1185">Reference proteome</keyword>
<dbReference type="OrthoDB" id="1470350at2759"/>
<organism evidence="1 2">
    <name type="scientific">Amanita thiersii Skay4041</name>
    <dbReference type="NCBI Taxonomy" id="703135"/>
    <lineage>
        <taxon>Eukaryota</taxon>
        <taxon>Fungi</taxon>
        <taxon>Dikarya</taxon>
        <taxon>Basidiomycota</taxon>
        <taxon>Agaricomycotina</taxon>
        <taxon>Agaricomycetes</taxon>
        <taxon>Agaricomycetidae</taxon>
        <taxon>Agaricales</taxon>
        <taxon>Pluteineae</taxon>
        <taxon>Amanitaceae</taxon>
        <taxon>Amanita</taxon>
    </lineage>
</organism>
<name>A0A2A9NXP2_9AGAR</name>